<protein>
    <submittedName>
        <fullName evidence="1">Uncharacterized protein</fullName>
    </submittedName>
</protein>
<accession>A0AAV2JWD0</accession>
<proteinExistence type="predicted"/>
<gene>
    <name evidence="1" type="ORF">KC01_LOCUS11198</name>
</gene>
<dbReference type="Proteomes" id="UP001497482">
    <property type="component" value="Chromosome 14"/>
</dbReference>
<name>A0AAV2JWD0_KNICA</name>
<keyword evidence="2" id="KW-1185">Reference proteome</keyword>
<reference evidence="1 2" key="1">
    <citation type="submission" date="2024-04" db="EMBL/GenBank/DDBJ databases">
        <authorList>
            <person name="Waldvogel A.-M."/>
            <person name="Schoenle A."/>
        </authorList>
    </citation>
    <scope>NUCLEOTIDE SEQUENCE [LARGE SCALE GENOMIC DNA]</scope>
</reference>
<dbReference type="EMBL" id="OZ035836">
    <property type="protein sequence ID" value="CAL1580342.1"/>
    <property type="molecule type" value="Genomic_DNA"/>
</dbReference>
<evidence type="ECO:0000313" key="1">
    <source>
        <dbReference type="EMBL" id="CAL1580342.1"/>
    </source>
</evidence>
<sequence length="81" mass="8707">MLSVGVLPARRGSKLGKTPTLLLVAQSAPGVQDSPAMRHRWSAAQLRCLDVSAATGERKGGVPALVMLLRELFWFMCGQIC</sequence>
<organism evidence="1 2">
    <name type="scientific">Knipowitschia caucasica</name>
    <name type="common">Caucasian dwarf goby</name>
    <name type="synonym">Pomatoschistus caucasicus</name>
    <dbReference type="NCBI Taxonomy" id="637954"/>
    <lineage>
        <taxon>Eukaryota</taxon>
        <taxon>Metazoa</taxon>
        <taxon>Chordata</taxon>
        <taxon>Craniata</taxon>
        <taxon>Vertebrata</taxon>
        <taxon>Euteleostomi</taxon>
        <taxon>Actinopterygii</taxon>
        <taxon>Neopterygii</taxon>
        <taxon>Teleostei</taxon>
        <taxon>Neoteleostei</taxon>
        <taxon>Acanthomorphata</taxon>
        <taxon>Gobiaria</taxon>
        <taxon>Gobiiformes</taxon>
        <taxon>Gobioidei</taxon>
        <taxon>Gobiidae</taxon>
        <taxon>Gobiinae</taxon>
        <taxon>Knipowitschia</taxon>
    </lineage>
</organism>
<dbReference type="AlphaFoldDB" id="A0AAV2JWD0"/>
<evidence type="ECO:0000313" key="2">
    <source>
        <dbReference type="Proteomes" id="UP001497482"/>
    </source>
</evidence>